<dbReference type="GO" id="GO:0005634">
    <property type="term" value="C:nucleus"/>
    <property type="evidence" value="ECO:0007669"/>
    <property type="project" value="InterPro"/>
</dbReference>
<sequence>MEIIESNTFSKDADDRLENDYNLFIQETTEFAKKLEEEKKAALDTDDRKEQIVSNTFAQMPVALQSAITSVEVTRELSPIKEFLDNDMLNEAKKTLRFLQKKYTLLNVINTLDELHRQESGYKDSYPLESSNTSKCENMTLSSDNEDDAEVKAMSDDIMVPGSKPFDLGDAISKMKAIKPPENSTLLQTPPVATALCQKPLFPSTVQQISSTPQNYFQKSVSSASSDPLIQDESRPTKLPDESLADFKHREELFRKSSAGYIAKTIDYGHKVTTGNEAHVKNSPVRHSRNTSELNSLYSRPQYKNFSFEKMSISQVMREVHSERVIPNEPKVLTYKDTRYFTDPPSGVVSIDDLLSPPSRDFRPKNIVIILRGLPGSGKTYFAKLVKDKEVENGGSAPRILSLDDYFLVEKDNSNQDEDIRKGIVAKGLQYEYDREMEQTYRVMLSKTFRKTVDNGYFSIIIIDAINELTANYEELYNYAIKR</sequence>
<dbReference type="SUPFAM" id="SSF52540">
    <property type="entry name" value="P-loop containing nucleoside triphosphate hydrolases"/>
    <property type="match status" value="1"/>
</dbReference>
<comment type="caution">
    <text evidence="2">The sequence shown here is derived from an EMBL/GenBank/DDBJ whole genome shotgun (WGS) entry which is preliminary data.</text>
</comment>
<evidence type="ECO:0000313" key="3">
    <source>
        <dbReference type="Proteomes" id="UP000288716"/>
    </source>
</evidence>
<feature type="compositionally biased region" description="Polar residues" evidence="1">
    <location>
        <begin position="219"/>
        <end position="228"/>
    </location>
</feature>
<organism evidence="2 3">
    <name type="scientific">Leptotrombidium deliense</name>
    <dbReference type="NCBI Taxonomy" id="299467"/>
    <lineage>
        <taxon>Eukaryota</taxon>
        <taxon>Metazoa</taxon>
        <taxon>Ecdysozoa</taxon>
        <taxon>Arthropoda</taxon>
        <taxon>Chelicerata</taxon>
        <taxon>Arachnida</taxon>
        <taxon>Acari</taxon>
        <taxon>Acariformes</taxon>
        <taxon>Trombidiformes</taxon>
        <taxon>Prostigmata</taxon>
        <taxon>Anystina</taxon>
        <taxon>Parasitengona</taxon>
        <taxon>Trombiculoidea</taxon>
        <taxon>Trombiculidae</taxon>
        <taxon>Leptotrombidium</taxon>
    </lineage>
</organism>
<dbReference type="Proteomes" id="UP000288716">
    <property type="component" value="Unassembled WGS sequence"/>
</dbReference>
<reference evidence="2 3" key="1">
    <citation type="journal article" date="2018" name="Gigascience">
        <title>Genomes of trombidid mites reveal novel predicted allergens and laterally-transferred genes associated with secondary metabolism.</title>
        <authorList>
            <person name="Dong X."/>
            <person name="Chaisiri K."/>
            <person name="Xia D."/>
            <person name="Armstrong S.D."/>
            <person name="Fang Y."/>
            <person name="Donnelly M.J."/>
            <person name="Kadowaki T."/>
            <person name="McGarry J.W."/>
            <person name="Darby A.C."/>
            <person name="Makepeace B.L."/>
        </authorList>
    </citation>
    <scope>NUCLEOTIDE SEQUENCE [LARGE SCALE GENOMIC DNA]</scope>
    <source>
        <strain evidence="2">UoL-UT</strain>
    </source>
</reference>
<dbReference type="OrthoDB" id="513595at2759"/>
<dbReference type="STRING" id="299467.A0A443S6J2"/>
<dbReference type="PANTHER" id="PTHR13413">
    <property type="entry name" value="YLP MOTIF CONTAINING PROTEIN NUCLEAR PROTEIN ZAP"/>
    <property type="match status" value="1"/>
</dbReference>
<keyword evidence="3" id="KW-1185">Reference proteome</keyword>
<dbReference type="InterPro" id="IPR026314">
    <property type="entry name" value="YLP_motif_con_p1"/>
</dbReference>
<proteinExistence type="predicted"/>
<gene>
    <name evidence="2" type="ORF">B4U80_01801</name>
</gene>
<dbReference type="PANTHER" id="PTHR13413:SF0">
    <property type="entry name" value="YLP MOTIF-CONTAINING PROTEIN 1"/>
    <property type="match status" value="1"/>
</dbReference>
<dbReference type="VEuPathDB" id="VectorBase:LDEU009005"/>
<accession>A0A443S6J2</accession>
<name>A0A443S6J2_9ACAR</name>
<dbReference type="AlphaFoldDB" id="A0A443S6J2"/>
<protein>
    <submittedName>
        <fullName evidence="2">YLP motif-containing protein 1-like protein</fullName>
    </submittedName>
</protein>
<dbReference type="InterPro" id="IPR027417">
    <property type="entry name" value="P-loop_NTPase"/>
</dbReference>
<dbReference type="Gene3D" id="3.40.50.300">
    <property type="entry name" value="P-loop containing nucleotide triphosphate hydrolases"/>
    <property type="match status" value="1"/>
</dbReference>
<feature type="region of interest" description="Disordered" evidence="1">
    <location>
        <begin position="219"/>
        <end position="240"/>
    </location>
</feature>
<evidence type="ECO:0000256" key="1">
    <source>
        <dbReference type="SAM" id="MobiDB-lite"/>
    </source>
</evidence>
<evidence type="ECO:0000313" key="2">
    <source>
        <dbReference type="EMBL" id="RWS23035.1"/>
    </source>
</evidence>
<dbReference type="GO" id="GO:0032204">
    <property type="term" value="P:regulation of telomere maintenance"/>
    <property type="evidence" value="ECO:0007669"/>
    <property type="project" value="TreeGrafter"/>
</dbReference>
<feature type="non-terminal residue" evidence="2">
    <location>
        <position position="483"/>
    </location>
</feature>
<dbReference type="EMBL" id="NCKV01007280">
    <property type="protein sequence ID" value="RWS23035.1"/>
    <property type="molecule type" value="Genomic_DNA"/>
</dbReference>